<keyword evidence="4" id="KW-0238">DNA-binding</keyword>
<sequence length="399" mass="43615">MNVPRMSVEPGQDQSQQPQLAGETGSGRGKTVTSACERCRRRKIRCDGETPCATCRRFRISCVRIQKNDTHALEQRVRQLEAQIAEMSSGPSDQNALMTPQSWHSDIRLITDFGSPGAAVAMDQTFSSFLPTSLPTIEIPRIQVVDYADSSSPISPVSPVSLSRSPSLRSLAPVLPKSDNLDPGLRPASTGLPISPPVTACPSPNHSLNPYLSPRSVPIPSRSRSSSISSLSLDADWASAPGDILSGLTEADLNMSMFEMIPNSPTIEPSWTPTRFEAETLLDKFFDRTQGAGYSSVLDRSRLFELLNIVNHPSPPSAGVGRDLPCSTAMARFHVYMAMAIGLRMEREGRATTIHMLHNCYRLAFEETRAPSFWNQPYALEATMLIYLFAQVSGSDSLS</sequence>
<dbReference type="PROSITE" id="PS50048">
    <property type="entry name" value="ZN2_CY6_FUNGAL_2"/>
    <property type="match status" value="1"/>
</dbReference>
<evidence type="ECO:0000256" key="3">
    <source>
        <dbReference type="ARBA" id="ARBA00023015"/>
    </source>
</evidence>
<feature type="coiled-coil region" evidence="7">
    <location>
        <begin position="63"/>
        <end position="90"/>
    </location>
</feature>
<gene>
    <name evidence="10" type="ORF">BDW59DRAFT_161139</name>
</gene>
<dbReference type="InterPro" id="IPR050987">
    <property type="entry name" value="AtrR-like"/>
</dbReference>
<feature type="domain" description="Zn(2)-C6 fungal-type" evidence="9">
    <location>
        <begin position="35"/>
        <end position="64"/>
    </location>
</feature>
<evidence type="ECO:0000313" key="10">
    <source>
        <dbReference type="EMBL" id="KAL2826300.1"/>
    </source>
</evidence>
<dbReference type="PANTHER" id="PTHR46910">
    <property type="entry name" value="TRANSCRIPTION FACTOR PDR1"/>
    <property type="match status" value="1"/>
</dbReference>
<evidence type="ECO:0000256" key="7">
    <source>
        <dbReference type="SAM" id="Coils"/>
    </source>
</evidence>
<evidence type="ECO:0000256" key="5">
    <source>
        <dbReference type="ARBA" id="ARBA00023163"/>
    </source>
</evidence>
<keyword evidence="7" id="KW-0175">Coiled coil</keyword>
<evidence type="ECO:0000256" key="1">
    <source>
        <dbReference type="ARBA" id="ARBA00004123"/>
    </source>
</evidence>
<evidence type="ECO:0000259" key="9">
    <source>
        <dbReference type="PROSITE" id="PS50048"/>
    </source>
</evidence>
<dbReference type="Pfam" id="PF00172">
    <property type="entry name" value="Zn_clus"/>
    <property type="match status" value="1"/>
</dbReference>
<feature type="region of interest" description="Disordered" evidence="8">
    <location>
        <begin position="171"/>
        <end position="200"/>
    </location>
</feature>
<accession>A0ABR4IEY4</accession>
<organism evidence="10 11">
    <name type="scientific">Aspergillus cavernicola</name>
    <dbReference type="NCBI Taxonomy" id="176166"/>
    <lineage>
        <taxon>Eukaryota</taxon>
        <taxon>Fungi</taxon>
        <taxon>Dikarya</taxon>
        <taxon>Ascomycota</taxon>
        <taxon>Pezizomycotina</taxon>
        <taxon>Eurotiomycetes</taxon>
        <taxon>Eurotiomycetidae</taxon>
        <taxon>Eurotiales</taxon>
        <taxon>Aspergillaceae</taxon>
        <taxon>Aspergillus</taxon>
        <taxon>Aspergillus subgen. Nidulantes</taxon>
    </lineage>
</organism>
<evidence type="ECO:0000256" key="4">
    <source>
        <dbReference type="ARBA" id="ARBA00023125"/>
    </source>
</evidence>
<keyword evidence="3" id="KW-0805">Transcription regulation</keyword>
<evidence type="ECO:0000256" key="2">
    <source>
        <dbReference type="ARBA" id="ARBA00022723"/>
    </source>
</evidence>
<dbReference type="InterPro" id="IPR001138">
    <property type="entry name" value="Zn2Cys6_DnaBD"/>
</dbReference>
<evidence type="ECO:0000256" key="6">
    <source>
        <dbReference type="ARBA" id="ARBA00023242"/>
    </source>
</evidence>
<proteinExistence type="predicted"/>
<dbReference type="InterPro" id="IPR036864">
    <property type="entry name" value="Zn2-C6_fun-type_DNA-bd_sf"/>
</dbReference>
<dbReference type="CDD" id="cd00067">
    <property type="entry name" value="GAL4"/>
    <property type="match status" value="1"/>
</dbReference>
<dbReference type="SUPFAM" id="SSF57701">
    <property type="entry name" value="Zn2/Cys6 DNA-binding domain"/>
    <property type="match status" value="1"/>
</dbReference>
<comment type="caution">
    <text evidence="10">The sequence shown here is derived from an EMBL/GenBank/DDBJ whole genome shotgun (WGS) entry which is preliminary data.</text>
</comment>
<keyword evidence="6" id="KW-0539">Nucleus</keyword>
<reference evidence="10 11" key="1">
    <citation type="submission" date="2024-07" db="EMBL/GenBank/DDBJ databases">
        <title>Section-level genome sequencing and comparative genomics of Aspergillus sections Usti and Cavernicolus.</title>
        <authorList>
            <consortium name="Lawrence Berkeley National Laboratory"/>
            <person name="Nybo J.L."/>
            <person name="Vesth T.C."/>
            <person name="Theobald S."/>
            <person name="Frisvad J.C."/>
            <person name="Larsen T.O."/>
            <person name="Kjaerboelling I."/>
            <person name="Rothschild-Mancinelli K."/>
            <person name="Lyhne E.K."/>
            <person name="Kogle M.E."/>
            <person name="Barry K."/>
            <person name="Clum A."/>
            <person name="Na H."/>
            <person name="Ledsgaard L."/>
            <person name="Lin J."/>
            <person name="Lipzen A."/>
            <person name="Kuo A."/>
            <person name="Riley R."/>
            <person name="Mondo S."/>
            <person name="LaButti K."/>
            <person name="Haridas S."/>
            <person name="Pangalinan J."/>
            <person name="Salamov A.A."/>
            <person name="Simmons B.A."/>
            <person name="Magnuson J.K."/>
            <person name="Chen J."/>
            <person name="Drula E."/>
            <person name="Henrissat B."/>
            <person name="Wiebenga A."/>
            <person name="Lubbers R.J."/>
            <person name="Gomes A.C."/>
            <person name="Makela M.R."/>
            <person name="Stajich J."/>
            <person name="Grigoriev I.V."/>
            <person name="Mortensen U.H."/>
            <person name="De vries R.P."/>
            <person name="Baker S.E."/>
            <person name="Andersen M.R."/>
        </authorList>
    </citation>
    <scope>NUCLEOTIDE SEQUENCE [LARGE SCALE GENOMIC DNA]</scope>
    <source>
        <strain evidence="10 11">CBS 600.67</strain>
    </source>
</reference>
<feature type="region of interest" description="Disordered" evidence="8">
    <location>
        <begin position="1"/>
        <end position="32"/>
    </location>
</feature>
<name>A0ABR4IEY4_9EURO</name>
<dbReference type="PANTHER" id="PTHR46910:SF3">
    <property type="entry name" value="HALOTOLERANCE PROTEIN 9-RELATED"/>
    <property type="match status" value="1"/>
</dbReference>
<dbReference type="Gene3D" id="4.10.240.10">
    <property type="entry name" value="Zn(2)-C6 fungal-type DNA-binding domain"/>
    <property type="match status" value="1"/>
</dbReference>
<dbReference type="PROSITE" id="PS00463">
    <property type="entry name" value="ZN2_CY6_FUNGAL_1"/>
    <property type="match status" value="1"/>
</dbReference>
<evidence type="ECO:0000313" key="11">
    <source>
        <dbReference type="Proteomes" id="UP001610335"/>
    </source>
</evidence>
<keyword evidence="2" id="KW-0479">Metal-binding</keyword>
<dbReference type="EMBL" id="JBFXLS010000031">
    <property type="protein sequence ID" value="KAL2826300.1"/>
    <property type="molecule type" value="Genomic_DNA"/>
</dbReference>
<protein>
    <recommendedName>
        <fullName evidence="9">Zn(2)-C6 fungal-type domain-containing protein</fullName>
    </recommendedName>
</protein>
<dbReference type="Proteomes" id="UP001610335">
    <property type="component" value="Unassembled WGS sequence"/>
</dbReference>
<keyword evidence="11" id="KW-1185">Reference proteome</keyword>
<comment type="subcellular location">
    <subcellularLocation>
        <location evidence="1">Nucleus</location>
    </subcellularLocation>
</comment>
<evidence type="ECO:0000256" key="8">
    <source>
        <dbReference type="SAM" id="MobiDB-lite"/>
    </source>
</evidence>
<keyword evidence="5" id="KW-0804">Transcription</keyword>
<dbReference type="SMART" id="SM00066">
    <property type="entry name" value="GAL4"/>
    <property type="match status" value="1"/>
</dbReference>